<proteinExistence type="predicted"/>
<dbReference type="Proteomes" id="UP000271162">
    <property type="component" value="Unassembled WGS sequence"/>
</dbReference>
<reference evidence="1 2" key="2">
    <citation type="submission" date="2018-11" db="EMBL/GenBank/DDBJ databases">
        <authorList>
            <consortium name="Pathogen Informatics"/>
        </authorList>
    </citation>
    <scope>NUCLEOTIDE SEQUENCE [LARGE SCALE GENOMIC DNA]</scope>
</reference>
<accession>A0A0N4XD09</accession>
<dbReference type="WBParaSite" id="NBR_0000036901-mRNA-1">
    <property type="protein sequence ID" value="NBR_0000036901-mRNA-1"/>
    <property type="gene ID" value="NBR_0000036901"/>
</dbReference>
<name>A0A0N4XD09_NIPBR</name>
<protein>
    <submittedName>
        <fullName evidence="1 3">Uncharacterized protein</fullName>
    </submittedName>
</protein>
<sequence length="39" mass="4125">MADTSGLYYSLVSKQILASKIRSSSESVEDTGNTGNVSQ</sequence>
<organism evidence="3">
    <name type="scientific">Nippostrongylus brasiliensis</name>
    <name type="common">Rat hookworm</name>
    <dbReference type="NCBI Taxonomy" id="27835"/>
    <lineage>
        <taxon>Eukaryota</taxon>
        <taxon>Metazoa</taxon>
        <taxon>Ecdysozoa</taxon>
        <taxon>Nematoda</taxon>
        <taxon>Chromadorea</taxon>
        <taxon>Rhabditida</taxon>
        <taxon>Rhabditina</taxon>
        <taxon>Rhabditomorpha</taxon>
        <taxon>Strongyloidea</taxon>
        <taxon>Heligmosomidae</taxon>
        <taxon>Nippostrongylus</taxon>
    </lineage>
</organism>
<evidence type="ECO:0000313" key="1">
    <source>
        <dbReference type="EMBL" id="VDL62910.1"/>
    </source>
</evidence>
<gene>
    <name evidence="1" type="ORF">NBR_LOCUS370</name>
</gene>
<keyword evidence="2" id="KW-1185">Reference proteome</keyword>
<evidence type="ECO:0000313" key="3">
    <source>
        <dbReference type="WBParaSite" id="NBR_0000036901-mRNA-1"/>
    </source>
</evidence>
<reference evidence="3" key="1">
    <citation type="submission" date="2017-02" db="UniProtKB">
        <authorList>
            <consortium name="WormBaseParasite"/>
        </authorList>
    </citation>
    <scope>IDENTIFICATION</scope>
</reference>
<dbReference type="EMBL" id="UYSL01000140">
    <property type="protein sequence ID" value="VDL62910.1"/>
    <property type="molecule type" value="Genomic_DNA"/>
</dbReference>
<evidence type="ECO:0000313" key="2">
    <source>
        <dbReference type="Proteomes" id="UP000271162"/>
    </source>
</evidence>
<dbReference type="AlphaFoldDB" id="A0A0N4XD09"/>